<accession>A0A481YT27</accession>
<protein>
    <submittedName>
        <fullName evidence="1">Uncharacterized protein</fullName>
    </submittedName>
</protein>
<reference evidence="1" key="1">
    <citation type="journal article" date="2019" name="MBio">
        <title>Virus Genomes from Deep Sea Sediments Expand the Ocean Megavirome and Support Independent Origins of Viral Gigantism.</title>
        <authorList>
            <person name="Backstrom D."/>
            <person name="Yutin N."/>
            <person name="Jorgensen S.L."/>
            <person name="Dharamshi J."/>
            <person name="Homa F."/>
            <person name="Zaremba-Niedwiedzka K."/>
            <person name="Spang A."/>
            <person name="Wolf Y.I."/>
            <person name="Koonin E.V."/>
            <person name="Ettema T.J."/>
        </authorList>
    </citation>
    <scope>NUCLEOTIDE SEQUENCE</scope>
</reference>
<sequence>MLNNRLVDEWKKTLLDKLSDHRGTVRTIKVWQSWGIFYEGKTVKKAIEVKNLGLLPKTDPKVIDYWIKFFENSTIEELHEYGHGTISFGWFLLQNEIRLWCVDQKWEKIYSKSEDPYDWYQESFKHPDLVQGKILPFWNLENLKEIEEKISTILHVQVEPTG</sequence>
<dbReference type="EMBL" id="MK500327">
    <property type="protein sequence ID" value="QBK85644.1"/>
    <property type="molecule type" value="Genomic_DNA"/>
</dbReference>
<evidence type="ECO:0000313" key="1">
    <source>
        <dbReference type="EMBL" id="QBK85644.1"/>
    </source>
</evidence>
<proteinExistence type="predicted"/>
<gene>
    <name evidence="1" type="ORF">LCMAC101_02390</name>
</gene>
<organism evidence="1">
    <name type="scientific">Marseillevirus LCMAC101</name>
    <dbReference type="NCBI Taxonomy" id="2506602"/>
    <lineage>
        <taxon>Viruses</taxon>
        <taxon>Varidnaviria</taxon>
        <taxon>Bamfordvirae</taxon>
        <taxon>Nucleocytoviricota</taxon>
        <taxon>Megaviricetes</taxon>
        <taxon>Pimascovirales</taxon>
        <taxon>Pimascovirales incertae sedis</taxon>
        <taxon>Marseilleviridae</taxon>
    </lineage>
</organism>
<name>A0A481YT27_9VIRU</name>